<gene>
    <name evidence="1" type="ORF">SAMN02787144_102589</name>
</gene>
<dbReference type="EMBL" id="FPJO01000025">
    <property type="protein sequence ID" value="SFY40683.1"/>
    <property type="molecule type" value="Genomic_DNA"/>
</dbReference>
<dbReference type="SUPFAM" id="SSF109854">
    <property type="entry name" value="DinB/YfiT-like putative metalloenzymes"/>
    <property type="match status" value="1"/>
</dbReference>
<protein>
    <submittedName>
        <fullName evidence="1">Uncharacterized damage-inducible protein DinB (Forms a four-helix bundle)</fullName>
    </submittedName>
</protein>
<accession>A0A1K2EYZ4</accession>
<dbReference type="Proteomes" id="UP000181909">
    <property type="component" value="Unassembled WGS sequence"/>
</dbReference>
<evidence type="ECO:0000313" key="1">
    <source>
        <dbReference type="EMBL" id="SFY40683.1"/>
    </source>
</evidence>
<reference evidence="1 2" key="1">
    <citation type="submission" date="2016-11" db="EMBL/GenBank/DDBJ databases">
        <authorList>
            <person name="Jaros S."/>
            <person name="Januszkiewicz K."/>
            <person name="Wedrychowicz H."/>
        </authorList>
    </citation>
    <scope>NUCLEOTIDE SEQUENCE [LARGE SCALE GENOMIC DNA]</scope>
    <source>
        <strain evidence="1 2">OK807</strain>
    </source>
</reference>
<proteinExistence type="predicted"/>
<dbReference type="NCBIfam" id="NF047843">
    <property type="entry name" value="MST_Rv0443"/>
    <property type="match status" value="1"/>
</dbReference>
<name>A0A1K2EYZ4_STRAR</name>
<dbReference type="STRING" id="1893.SAMN02787144_102589"/>
<organism evidence="1 2">
    <name type="scientific">Streptomyces atratus</name>
    <dbReference type="NCBI Taxonomy" id="1893"/>
    <lineage>
        <taxon>Bacteria</taxon>
        <taxon>Bacillati</taxon>
        <taxon>Actinomycetota</taxon>
        <taxon>Actinomycetes</taxon>
        <taxon>Kitasatosporales</taxon>
        <taxon>Streptomycetaceae</taxon>
        <taxon>Streptomyces</taxon>
    </lineage>
</organism>
<dbReference type="AlphaFoldDB" id="A0A1K2EYZ4"/>
<dbReference type="InterPro" id="IPR007061">
    <property type="entry name" value="MST-like"/>
</dbReference>
<dbReference type="InterPro" id="IPR034660">
    <property type="entry name" value="DinB/YfiT-like"/>
</dbReference>
<dbReference type="Pfam" id="PF04978">
    <property type="entry name" value="MST"/>
    <property type="match status" value="1"/>
</dbReference>
<sequence length="196" mass="21311">MRPPYADGGARCVSMAGERARSGDGEGMNSADLLTDAFTRVRETVHSAVEGLSRADLHARLDDGANSIGWLVWHLTRIQDDHVSDAAGVEQVWFSEDWASRFDLPFAKEATGYGHSSADVASVQVRSAELLLGYHDAVHDRTVEFVRGLDDGALDRIVDEAWSPPVSLGVRLISVISDDLQHAGQAAFVRGALERR</sequence>
<evidence type="ECO:0000313" key="2">
    <source>
        <dbReference type="Proteomes" id="UP000181909"/>
    </source>
</evidence>
<dbReference type="Gene3D" id="1.20.120.450">
    <property type="entry name" value="dinb family like domain"/>
    <property type="match status" value="1"/>
</dbReference>